<feature type="domain" description="VOC" evidence="1">
    <location>
        <begin position="7"/>
        <end position="124"/>
    </location>
</feature>
<keyword evidence="3" id="KW-1185">Reference proteome</keyword>
<dbReference type="PANTHER" id="PTHR33993">
    <property type="entry name" value="GLYOXALASE-RELATED"/>
    <property type="match status" value="1"/>
</dbReference>
<dbReference type="Proteomes" id="UP000640485">
    <property type="component" value="Unassembled WGS sequence"/>
</dbReference>
<dbReference type="InterPro" id="IPR004360">
    <property type="entry name" value="Glyas_Fos-R_dOase_dom"/>
</dbReference>
<dbReference type="EMBL" id="JAEPRQ010000003">
    <property type="protein sequence ID" value="MBK4216248.1"/>
    <property type="molecule type" value="Genomic_DNA"/>
</dbReference>
<evidence type="ECO:0000313" key="2">
    <source>
        <dbReference type="EMBL" id="MBK4216248.1"/>
    </source>
</evidence>
<proteinExistence type="predicted"/>
<dbReference type="SUPFAM" id="SSF54593">
    <property type="entry name" value="Glyoxalase/Bleomycin resistance protein/Dihydroxybiphenyl dioxygenase"/>
    <property type="match status" value="2"/>
</dbReference>
<name>A0A934SEL1_9RHOB</name>
<dbReference type="AlphaFoldDB" id="A0A934SEL1"/>
<evidence type="ECO:0000313" key="3">
    <source>
        <dbReference type="Proteomes" id="UP000640485"/>
    </source>
</evidence>
<dbReference type="Pfam" id="PF00903">
    <property type="entry name" value="Glyoxalase"/>
    <property type="match status" value="2"/>
</dbReference>
<feature type="domain" description="VOC" evidence="1">
    <location>
        <begin position="143"/>
        <end position="257"/>
    </location>
</feature>
<evidence type="ECO:0000259" key="1">
    <source>
        <dbReference type="PROSITE" id="PS51819"/>
    </source>
</evidence>
<organism evidence="2 3">
    <name type="scientific">Paracoccus caeni</name>
    <dbReference type="NCBI Taxonomy" id="657651"/>
    <lineage>
        <taxon>Bacteria</taxon>
        <taxon>Pseudomonadati</taxon>
        <taxon>Pseudomonadota</taxon>
        <taxon>Alphaproteobacteria</taxon>
        <taxon>Rhodobacterales</taxon>
        <taxon>Paracoccaceae</taxon>
        <taxon>Paracoccus</taxon>
    </lineage>
</organism>
<dbReference type="InterPro" id="IPR029068">
    <property type="entry name" value="Glyas_Bleomycin-R_OHBP_Dase"/>
</dbReference>
<sequence>MAQVHGRPVWYELATEAGQLGAAGDFYAQVLGWQVQDSGMEGFTYHLGTSNGDMVAGLMEKPAPMAQVPPNWMTYFGVDDVDQTVARITAAGGSVFREPADIPGTGRFAVVSDPQGVAFGLLAPLPMQEGQGGNAFHQQKVGHGNWTELMTSDPQAGFAFYADLLGWQAGDALDMGEMGTYQLFRHDGAEIGGVMGIGVSQVPAWLPYFGVNGTNPAIERIKQAGGNLIHGPQEVPGGAWIAIATDPQGATFAVVGPLEHTA</sequence>
<comment type="caution">
    <text evidence="2">The sequence shown here is derived from an EMBL/GenBank/DDBJ whole genome shotgun (WGS) entry which is preliminary data.</text>
</comment>
<dbReference type="CDD" id="cd07247">
    <property type="entry name" value="SgaA_N_like"/>
    <property type="match status" value="2"/>
</dbReference>
<accession>A0A934SEL1</accession>
<protein>
    <submittedName>
        <fullName evidence="2">VOC family protein</fullName>
    </submittedName>
</protein>
<dbReference type="PROSITE" id="PS51819">
    <property type="entry name" value="VOC"/>
    <property type="match status" value="2"/>
</dbReference>
<dbReference type="PANTHER" id="PTHR33993:SF14">
    <property type="entry name" value="GB|AAF24581.1"/>
    <property type="match status" value="1"/>
</dbReference>
<reference evidence="2" key="1">
    <citation type="submission" date="2021-01" db="EMBL/GenBank/DDBJ databases">
        <title>Paracoccus amoyensis sp. nov., isolated from the surface seawater along the coast of Xiamen Island, China.</title>
        <authorList>
            <person name="Lyu L."/>
        </authorList>
    </citation>
    <scope>NUCLEOTIDE SEQUENCE</scope>
    <source>
        <strain evidence="2">MJ17</strain>
    </source>
</reference>
<gene>
    <name evidence="2" type="ORF">JJJ17_09955</name>
</gene>
<dbReference type="InterPro" id="IPR052164">
    <property type="entry name" value="Anthracycline_SecMetBiosynth"/>
</dbReference>
<dbReference type="Gene3D" id="3.10.180.10">
    <property type="entry name" value="2,3-Dihydroxybiphenyl 1,2-Dioxygenase, domain 1"/>
    <property type="match status" value="2"/>
</dbReference>
<dbReference type="RefSeq" id="WP_200685964.1">
    <property type="nucleotide sequence ID" value="NZ_JAEPRQ010000003.1"/>
</dbReference>
<dbReference type="InterPro" id="IPR037523">
    <property type="entry name" value="VOC_core"/>
</dbReference>